<dbReference type="InterPro" id="IPR014757">
    <property type="entry name" value="Tscrpt_reg_IclR_C"/>
</dbReference>
<dbReference type="GO" id="GO:0003700">
    <property type="term" value="F:DNA-binding transcription factor activity"/>
    <property type="evidence" value="ECO:0007669"/>
    <property type="project" value="TreeGrafter"/>
</dbReference>
<dbReference type="SMART" id="SM00346">
    <property type="entry name" value="HTH_ICLR"/>
    <property type="match status" value="1"/>
</dbReference>
<gene>
    <name evidence="6" type="ORF">F8O04_05280</name>
</gene>
<dbReference type="InterPro" id="IPR036390">
    <property type="entry name" value="WH_DNA-bd_sf"/>
</dbReference>
<evidence type="ECO:0000313" key="7">
    <source>
        <dbReference type="Proteomes" id="UP000431744"/>
    </source>
</evidence>
<evidence type="ECO:0000256" key="1">
    <source>
        <dbReference type="ARBA" id="ARBA00023015"/>
    </source>
</evidence>
<keyword evidence="7" id="KW-1185">Reference proteome</keyword>
<organism evidence="6 7">
    <name type="scientific">Pseudoclavibacter endophyticus</name>
    <dbReference type="NCBI Taxonomy" id="1778590"/>
    <lineage>
        <taxon>Bacteria</taxon>
        <taxon>Bacillati</taxon>
        <taxon>Actinomycetota</taxon>
        <taxon>Actinomycetes</taxon>
        <taxon>Micrococcales</taxon>
        <taxon>Microbacteriaceae</taxon>
        <taxon>Pseudoclavibacter</taxon>
    </lineage>
</organism>
<dbReference type="InterPro" id="IPR029016">
    <property type="entry name" value="GAF-like_dom_sf"/>
</dbReference>
<proteinExistence type="predicted"/>
<dbReference type="EMBL" id="WBJY01000001">
    <property type="protein sequence ID" value="KAB1649657.1"/>
    <property type="molecule type" value="Genomic_DNA"/>
</dbReference>
<dbReference type="Gene3D" id="1.10.10.10">
    <property type="entry name" value="Winged helix-like DNA-binding domain superfamily/Winged helix DNA-binding domain"/>
    <property type="match status" value="1"/>
</dbReference>
<dbReference type="RefSeq" id="WP_158028247.1">
    <property type="nucleotide sequence ID" value="NZ_BMHG01000001.1"/>
</dbReference>
<sequence>MAETNGRDRIQSIERGVAVLRAFSGHEISLTVADIASRVGLARPVVRRILITFEHLGYAIVANGAWRLTPKVLEIGSGYFSASSLPEISYGYMSSLADATGATCSVGVLDGFEVIHVARIEAQRPLPDAVRIGQHLPSHATATGHVLLAGQTPEAVDALIREAGDLEAFTPQTIVDGDALRARVDEVRSRGFDVSNEEYLPGQVAAAVPIAVGDEVVGALTLSSTTVRQTERSLTEEAVPRMLESAAGIASAYRNANPHLFRR</sequence>
<dbReference type="Pfam" id="PF09339">
    <property type="entry name" value="HTH_IclR"/>
    <property type="match status" value="1"/>
</dbReference>
<feature type="domain" description="IclR-ED" evidence="5">
    <location>
        <begin position="71"/>
        <end position="255"/>
    </location>
</feature>
<dbReference type="InterPro" id="IPR036388">
    <property type="entry name" value="WH-like_DNA-bd_sf"/>
</dbReference>
<dbReference type="PROSITE" id="PS51077">
    <property type="entry name" value="HTH_ICLR"/>
    <property type="match status" value="1"/>
</dbReference>
<dbReference type="OrthoDB" id="9807558at2"/>
<evidence type="ECO:0000256" key="2">
    <source>
        <dbReference type="ARBA" id="ARBA00023125"/>
    </source>
</evidence>
<keyword evidence="1" id="KW-0805">Transcription regulation</keyword>
<keyword evidence="2" id="KW-0238">DNA-binding</keyword>
<dbReference type="AlphaFoldDB" id="A0A6H9WRT9"/>
<evidence type="ECO:0000259" key="4">
    <source>
        <dbReference type="PROSITE" id="PS51077"/>
    </source>
</evidence>
<dbReference type="PANTHER" id="PTHR30136:SF35">
    <property type="entry name" value="HTH-TYPE TRANSCRIPTIONAL REGULATOR RV1719"/>
    <property type="match status" value="1"/>
</dbReference>
<accession>A0A6H9WRT9</accession>
<dbReference type="GO" id="GO:0003677">
    <property type="term" value="F:DNA binding"/>
    <property type="evidence" value="ECO:0007669"/>
    <property type="project" value="UniProtKB-KW"/>
</dbReference>
<keyword evidence="3" id="KW-0804">Transcription</keyword>
<dbReference type="GO" id="GO:0045892">
    <property type="term" value="P:negative regulation of DNA-templated transcription"/>
    <property type="evidence" value="ECO:0007669"/>
    <property type="project" value="TreeGrafter"/>
</dbReference>
<dbReference type="PANTHER" id="PTHR30136">
    <property type="entry name" value="HELIX-TURN-HELIX TRANSCRIPTIONAL REGULATOR, ICLR FAMILY"/>
    <property type="match status" value="1"/>
</dbReference>
<evidence type="ECO:0000259" key="5">
    <source>
        <dbReference type="PROSITE" id="PS51078"/>
    </source>
</evidence>
<evidence type="ECO:0000313" key="6">
    <source>
        <dbReference type="EMBL" id="KAB1649657.1"/>
    </source>
</evidence>
<evidence type="ECO:0000256" key="3">
    <source>
        <dbReference type="ARBA" id="ARBA00023163"/>
    </source>
</evidence>
<comment type="caution">
    <text evidence="6">The sequence shown here is derived from an EMBL/GenBank/DDBJ whole genome shotgun (WGS) entry which is preliminary data.</text>
</comment>
<dbReference type="PROSITE" id="PS51078">
    <property type="entry name" value="ICLR_ED"/>
    <property type="match status" value="1"/>
</dbReference>
<dbReference type="SUPFAM" id="SSF55781">
    <property type="entry name" value="GAF domain-like"/>
    <property type="match status" value="1"/>
</dbReference>
<dbReference type="InterPro" id="IPR050707">
    <property type="entry name" value="HTH_MetabolicPath_Reg"/>
</dbReference>
<name>A0A6H9WRT9_9MICO</name>
<dbReference type="Proteomes" id="UP000431744">
    <property type="component" value="Unassembled WGS sequence"/>
</dbReference>
<protein>
    <submittedName>
        <fullName evidence="6">Helix-turn-helix domain-containing protein</fullName>
    </submittedName>
</protein>
<dbReference type="Gene3D" id="3.30.450.40">
    <property type="match status" value="1"/>
</dbReference>
<dbReference type="Pfam" id="PF01614">
    <property type="entry name" value="IclR_C"/>
    <property type="match status" value="1"/>
</dbReference>
<dbReference type="SUPFAM" id="SSF46785">
    <property type="entry name" value="Winged helix' DNA-binding domain"/>
    <property type="match status" value="1"/>
</dbReference>
<reference evidence="6 7" key="1">
    <citation type="submission" date="2019-09" db="EMBL/GenBank/DDBJ databases">
        <title>Phylogeny of genus Pseudoclavibacter and closely related genus.</title>
        <authorList>
            <person name="Li Y."/>
        </authorList>
    </citation>
    <scope>NUCLEOTIDE SEQUENCE [LARGE SCALE GENOMIC DNA]</scope>
    <source>
        <strain evidence="6 7">EGI 60007</strain>
    </source>
</reference>
<feature type="domain" description="HTH iclR-type" evidence="4">
    <location>
        <begin position="10"/>
        <end position="70"/>
    </location>
</feature>
<dbReference type="InterPro" id="IPR005471">
    <property type="entry name" value="Tscrpt_reg_IclR_N"/>
</dbReference>